<evidence type="ECO:0000256" key="2">
    <source>
        <dbReference type="ARBA" id="ARBA00023125"/>
    </source>
</evidence>
<accession>A0A2P7RBK3</accession>
<evidence type="ECO:0000256" key="3">
    <source>
        <dbReference type="ARBA" id="ARBA00023163"/>
    </source>
</evidence>
<dbReference type="PANTHER" id="PTHR33164">
    <property type="entry name" value="TRANSCRIPTIONAL REGULATOR, MARR FAMILY"/>
    <property type="match status" value="1"/>
</dbReference>
<dbReference type="Pfam" id="PF12802">
    <property type="entry name" value="MarR_2"/>
    <property type="match status" value="1"/>
</dbReference>
<sequence>MDTPSLQEQLLALLHRFRQAMKQDLSVGESNINAMHILMLGTIGDNAPCTANTIARLTRRDKAQVTRLLKELLAMGLVHRQANPDDKRSHWLHPTAAGSALMQRVGQTRERVCREICRGLSPAEQQQFQHIAGLMLANLDRLLQAPAAAADEDQHG</sequence>
<name>A0A2P7RBK3_9GAMM</name>
<dbReference type="InterPro" id="IPR036388">
    <property type="entry name" value="WH-like_DNA-bd_sf"/>
</dbReference>
<dbReference type="GO" id="GO:0003700">
    <property type="term" value="F:DNA-binding transcription factor activity"/>
    <property type="evidence" value="ECO:0007669"/>
    <property type="project" value="InterPro"/>
</dbReference>
<dbReference type="InterPro" id="IPR039422">
    <property type="entry name" value="MarR/SlyA-like"/>
</dbReference>
<dbReference type="GO" id="GO:0006950">
    <property type="term" value="P:response to stress"/>
    <property type="evidence" value="ECO:0007669"/>
    <property type="project" value="TreeGrafter"/>
</dbReference>
<dbReference type="OrthoDB" id="6196575at2"/>
<protein>
    <submittedName>
        <fullName evidence="5">MarR family transcriptional regulator</fullName>
    </submittedName>
</protein>
<dbReference type="SMART" id="SM00347">
    <property type="entry name" value="HTH_MARR"/>
    <property type="match status" value="1"/>
</dbReference>
<evidence type="ECO:0000256" key="1">
    <source>
        <dbReference type="ARBA" id="ARBA00023015"/>
    </source>
</evidence>
<comment type="caution">
    <text evidence="5">The sequence shown here is derived from an EMBL/GenBank/DDBJ whole genome shotgun (WGS) entry which is preliminary data.</text>
</comment>
<proteinExistence type="predicted"/>
<dbReference type="PANTHER" id="PTHR33164:SF43">
    <property type="entry name" value="HTH-TYPE TRANSCRIPTIONAL REPRESSOR YETL"/>
    <property type="match status" value="1"/>
</dbReference>
<organism evidence="5 6">
    <name type="scientific">Zobellella endophytica</name>
    <dbReference type="NCBI Taxonomy" id="2116700"/>
    <lineage>
        <taxon>Bacteria</taxon>
        <taxon>Pseudomonadati</taxon>
        <taxon>Pseudomonadota</taxon>
        <taxon>Gammaproteobacteria</taxon>
        <taxon>Aeromonadales</taxon>
        <taxon>Aeromonadaceae</taxon>
        <taxon>Zobellella</taxon>
    </lineage>
</organism>
<keyword evidence="6" id="KW-1185">Reference proteome</keyword>
<dbReference type="PRINTS" id="PR00598">
    <property type="entry name" value="HTHMARR"/>
</dbReference>
<dbReference type="SUPFAM" id="SSF46785">
    <property type="entry name" value="Winged helix' DNA-binding domain"/>
    <property type="match status" value="1"/>
</dbReference>
<dbReference type="PROSITE" id="PS50995">
    <property type="entry name" value="HTH_MARR_2"/>
    <property type="match status" value="1"/>
</dbReference>
<keyword evidence="3" id="KW-0804">Transcription</keyword>
<dbReference type="Proteomes" id="UP000240243">
    <property type="component" value="Unassembled WGS sequence"/>
</dbReference>
<evidence type="ECO:0000313" key="5">
    <source>
        <dbReference type="EMBL" id="PSJ47618.1"/>
    </source>
</evidence>
<keyword evidence="2" id="KW-0238">DNA-binding</keyword>
<gene>
    <name evidence="5" type="ORF">C7H85_01940</name>
</gene>
<dbReference type="InterPro" id="IPR023187">
    <property type="entry name" value="Tscrpt_reg_MarR-type_CS"/>
</dbReference>
<dbReference type="PROSITE" id="PS01117">
    <property type="entry name" value="HTH_MARR_1"/>
    <property type="match status" value="1"/>
</dbReference>
<dbReference type="RefSeq" id="WP_106728031.1">
    <property type="nucleotide sequence ID" value="NZ_PXYG01000001.1"/>
</dbReference>
<evidence type="ECO:0000259" key="4">
    <source>
        <dbReference type="PROSITE" id="PS50995"/>
    </source>
</evidence>
<dbReference type="Gene3D" id="1.10.10.10">
    <property type="entry name" value="Winged helix-like DNA-binding domain superfamily/Winged helix DNA-binding domain"/>
    <property type="match status" value="1"/>
</dbReference>
<dbReference type="InterPro" id="IPR000835">
    <property type="entry name" value="HTH_MarR-typ"/>
</dbReference>
<reference evidence="5 6" key="1">
    <citation type="submission" date="2018-03" db="EMBL/GenBank/DDBJ databases">
        <title>The draft genome of Zobellella sp. 59N8.</title>
        <authorList>
            <person name="Liu L."/>
            <person name="Li L."/>
            <person name="Zhang X."/>
            <person name="Liang L."/>
            <person name="Wang T."/>
        </authorList>
    </citation>
    <scope>NUCLEOTIDE SEQUENCE [LARGE SCALE GENOMIC DNA]</scope>
    <source>
        <strain evidence="5 6">59N8</strain>
    </source>
</reference>
<dbReference type="AlphaFoldDB" id="A0A2P7RBK3"/>
<dbReference type="GO" id="GO:0003677">
    <property type="term" value="F:DNA binding"/>
    <property type="evidence" value="ECO:0007669"/>
    <property type="project" value="UniProtKB-KW"/>
</dbReference>
<dbReference type="InterPro" id="IPR036390">
    <property type="entry name" value="WH_DNA-bd_sf"/>
</dbReference>
<evidence type="ECO:0000313" key="6">
    <source>
        <dbReference type="Proteomes" id="UP000240243"/>
    </source>
</evidence>
<dbReference type="EMBL" id="PXYG01000001">
    <property type="protein sequence ID" value="PSJ47618.1"/>
    <property type="molecule type" value="Genomic_DNA"/>
</dbReference>
<keyword evidence="1" id="KW-0805">Transcription regulation</keyword>
<feature type="domain" description="HTH marR-type" evidence="4">
    <location>
        <begin position="7"/>
        <end position="137"/>
    </location>
</feature>